<organism evidence="2 3">
    <name type="scientific">Aduncisulcus paluster</name>
    <dbReference type="NCBI Taxonomy" id="2918883"/>
    <lineage>
        <taxon>Eukaryota</taxon>
        <taxon>Metamonada</taxon>
        <taxon>Carpediemonas-like organisms</taxon>
        <taxon>Aduncisulcus</taxon>
    </lineage>
</organism>
<feature type="region of interest" description="Disordered" evidence="1">
    <location>
        <begin position="136"/>
        <end position="157"/>
    </location>
</feature>
<protein>
    <submittedName>
        <fullName evidence="2">Uncharacterized protein</fullName>
    </submittedName>
</protein>
<accession>A0ABQ5KGS2</accession>
<sequence>MRRYEIEGERRDGHTVAQDIEEEAKMRQLQHVSLSPSQVLIIEPTLPPEDEEEKKRKEMDRLLREKEIEAALKAKEEEEKQKERIRKLEEKRREEEEKEGVFVSRQDMMLYSKLLGEEAYKESGDMQYLAKSIRERKEAERVTKEKEDEAQKKKNRKEMQQRLLEMFEEAKKNRVEGFPPSQEETLLVGKQPHEEEKGKPHVPMMHQHEAPASLLRPMSSTDFYQAQLSRMYPSYPMQYDGTATSKHARVREAMHIHAGSSSHMLSPSPSVGHGRSSYGMGLRARSFSASPLLGDRSESVVSDEMFHSVSNGFMMPTVESIGIPSKPLDAMNDEELLRMLELRESPAVDLSKADESLYKAALEELDLPELPDISSESAAMHDHSISDLGYNISSFVSSSYLSSTLFHSVPMVSFIPSIETSLCPEKDGYSYASHVCSVMNLHKTIPHRKDKISCYHDIISGKEMQIQHVLKRDGSSSQDIRTHSSLIQYTSPPQHMLVKMPLDDERSLRQSVYDLIEHTGGGVEVMFEQGSLCCSFEEYDQEAWRIGMEDIEEEMKEEVKQKRGRRQSKEGKHCQIV</sequence>
<keyword evidence="3" id="KW-1185">Reference proteome</keyword>
<comment type="caution">
    <text evidence="2">The sequence shown here is derived from an EMBL/GenBank/DDBJ whole genome shotgun (WGS) entry which is preliminary data.</text>
</comment>
<feature type="compositionally biased region" description="Basic and acidic residues" evidence="1">
    <location>
        <begin position="73"/>
        <end position="95"/>
    </location>
</feature>
<evidence type="ECO:0000256" key="1">
    <source>
        <dbReference type="SAM" id="MobiDB-lite"/>
    </source>
</evidence>
<evidence type="ECO:0000313" key="2">
    <source>
        <dbReference type="EMBL" id="GKT31728.1"/>
    </source>
</evidence>
<proteinExistence type="predicted"/>
<name>A0ABQ5KGS2_9EUKA</name>
<evidence type="ECO:0000313" key="3">
    <source>
        <dbReference type="Proteomes" id="UP001057375"/>
    </source>
</evidence>
<feature type="region of interest" description="Disordered" evidence="1">
    <location>
        <begin position="73"/>
        <end position="101"/>
    </location>
</feature>
<gene>
    <name evidence="2" type="ORF">ADUPG1_006095</name>
</gene>
<dbReference type="EMBL" id="BQXS01009726">
    <property type="protein sequence ID" value="GKT31728.1"/>
    <property type="molecule type" value="Genomic_DNA"/>
</dbReference>
<reference evidence="2" key="1">
    <citation type="submission" date="2022-03" db="EMBL/GenBank/DDBJ databases">
        <title>Draft genome sequence of Aduncisulcus paluster, a free-living microaerophilic Fornicata.</title>
        <authorList>
            <person name="Yuyama I."/>
            <person name="Kume K."/>
            <person name="Tamura T."/>
            <person name="Inagaki Y."/>
            <person name="Hashimoto T."/>
        </authorList>
    </citation>
    <scope>NUCLEOTIDE SEQUENCE</scope>
    <source>
        <strain evidence="2">NY0171</strain>
    </source>
</reference>
<dbReference type="Proteomes" id="UP001057375">
    <property type="component" value="Unassembled WGS sequence"/>
</dbReference>